<evidence type="ECO:0000313" key="2">
    <source>
        <dbReference type="EMBL" id="SHI51108.1"/>
    </source>
</evidence>
<accession>A0A1M6BRF4</accession>
<dbReference type="EMBL" id="FQZI01000001">
    <property type="protein sequence ID" value="SHI51108.1"/>
    <property type="molecule type" value="Genomic_DNA"/>
</dbReference>
<dbReference type="RefSeq" id="WP_073308918.1">
    <property type="nucleotide sequence ID" value="NZ_FQZI01000001.1"/>
</dbReference>
<evidence type="ECO:0000313" key="3">
    <source>
        <dbReference type="Proteomes" id="UP000184488"/>
    </source>
</evidence>
<gene>
    <name evidence="2" type="ORF">SAMN05444363_0895</name>
</gene>
<dbReference type="OrthoDB" id="98874at2"/>
<dbReference type="Proteomes" id="UP000184488">
    <property type="component" value="Unassembled WGS sequence"/>
</dbReference>
<feature type="domain" description="DUF3857" evidence="1">
    <location>
        <begin position="71"/>
        <end position="191"/>
    </location>
</feature>
<sequence length="642" mass="74153">MKKIFLLALFFVVQSYAQKYELGKVTIEELKENIHPKDTTASAAILFKTGETRFNLDPDGNWTYLTEIKCKIKIYKKDGLKYANQEASYYTGGSGERLSFSDAVTYNLVNGAIVKTKMKSDAKFTEATNEKWSTKKIVLADVKVGSIIEFSYSLKSPFISNLNEFQFQEELPVNYVSYNLYIPSYFRYRFIISGYESINSEEAQIANSKFNELKKSYFRKDLPSIKTEAFVDNIRNYTSILKSELASIEYPSRPAQNLSLDWQGVVKNVYEDSDFGDELKKTGYFEKDLEVVLKDKITRDDKISAVLKFVKERVKWNEKYGYTCQQGVKKAYELKNGNVAEINLMLTAMLRFANVDANPVLVSTKSNGIALFPSRSAFNYVVSAVEIENDVILLDATDKFSMPNVLPLRTMNWTGRIIRKNGSFNEIDLNVKNKSLENVNMLCNINSQGSFEGKIRKQITNHYALNQRSNYNELNQDSYLEKLENRYDGIEISDYESQNKIEIDKPFIEMFSFRDTKAVEKIGDKLYFSPLAFLKIEENPFKLETRNYPVDFGYPFQDKYNIVINIPEGYIVDSFPKQIHLNALEGYLSFKYMLSANEKNIQLQVTTEVNLPLISKDYYSDLKEFFSEMIKKQTEKIVLKKV</sequence>
<dbReference type="Gene3D" id="2.60.120.1130">
    <property type="match status" value="1"/>
</dbReference>
<dbReference type="InterPro" id="IPR024618">
    <property type="entry name" value="DUF3857"/>
</dbReference>
<organism evidence="2 3">
    <name type="scientific">Flavobacterium terrae</name>
    <dbReference type="NCBI Taxonomy" id="415425"/>
    <lineage>
        <taxon>Bacteria</taxon>
        <taxon>Pseudomonadati</taxon>
        <taxon>Bacteroidota</taxon>
        <taxon>Flavobacteriia</taxon>
        <taxon>Flavobacteriales</taxon>
        <taxon>Flavobacteriaceae</taxon>
        <taxon>Flavobacterium</taxon>
    </lineage>
</organism>
<reference evidence="3" key="1">
    <citation type="submission" date="2016-11" db="EMBL/GenBank/DDBJ databases">
        <authorList>
            <person name="Varghese N."/>
            <person name="Submissions S."/>
        </authorList>
    </citation>
    <scope>NUCLEOTIDE SEQUENCE [LARGE SCALE GENOMIC DNA]</scope>
    <source>
        <strain evidence="3">DSM 18829</strain>
    </source>
</reference>
<dbReference type="Pfam" id="PF12969">
    <property type="entry name" value="DUF3857"/>
    <property type="match status" value="1"/>
</dbReference>
<keyword evidence="3" id="KW-1185">Reference proteome</keyword>
<protein>
    <recommendedName>
        <fullName evidence="1">DUF3857 domain-containing protein</fullName>
    </recommendedName>
</protein>
<proteinExistence type="predicted"/>
<name>A0A1M6BRF4_9FLAO</name>
<dbReference type="Gene3D" id="2.60.40.3140">
    <property type="match status" value="1"/>
</dbReference>
<evidence type="ECO:0000259" key="1">
    <source>
        <dbReference type="Pfam" id="PF12969"/>
    </source>
</evidence>
<dbReference type="Gene3D" id="3.10.620.30">
    <property type="match status" value="1"/>
</dbReference>
<dbReference type="AlphaFoldDB" id="A0A1M6BRF4"/>
<dbReference type="STRING" id="415425.SAMN05444363_0895"/>